<feature type="transmembrane region" description="Helical" evidence="1">
    <location>
        <begin position="117"/>
        <end position="142"/>
    </location>
</feature>
<organism evidence="2 3">
    <name type="scientific">Candidatus Neomicrothrix subdominans</name>
    <dbReference type="NCBI Taxonomy" id="2954438"/>
    <lineage>
        <taxon>Bacteria</taxon>
        <taxon>Bacillati</taxon>
        <taxon>Actinomycetota</taxon>
        <taxon>Acidimicrobiia</taxon>
        <taxon>Acidimicrobiales</taxon>
        <taxon>Microthrixaceae</taxon>
        <taxon>Candidatus Neomicrothrix</taxon>
    </lineage>
</organism>
<reference evidence="2 3" key="1">
    <citation type="submission" date="2020-10" db="EMBL/GenBank/DDBJ databases">
        <title>Connecting structure to function with the recovery of over 1000 high-quality activated sludge metagenome-assembled genomes encoding full-length rRNA genes using long-read sequencing.</title>
        <authorList>
            <person name="Singleton C.M."/>
            <person name="Petriglieri F."/>
            <person name="Kristensen J.M."/>
            <person name="Kirkegaard R.H."/>
            <person name="Michaelsen T.Y."/>
            <person name="Andersen M.H."/>
            <person name="Karst S.M."/>
            <person name="Dueholm M.S."/>
            <person name="Nielsen P.H."/>
            <person name="Albertsen M."/>
        </authorList>
    </citation>
    <scope>NUCLEOTIDE SEQUENCE [LARGE SCALE GENOMIC DNA]</scope>
    <source>
        <strain evidence="2">Lyne_18-Q3-R50-59_MAXAC.006</strain>
    </source>
</reference>
<dbReference type="Proteomes" id="UP000727993">
    <property type="component" value="Unassembled WGS sequence"/>
</dbReference>
<name>A0A936N9N5_9ACTN</name>
<gene>
    <name evidence="2" type="ORF">IPN02_04940</name>
</gene>
<feature type="transmembrane region" description="Helical" evidence="1">
    <location>
        <begin position="188"/>
        <end position="206"/>
    </location>
</feature>
<proteinExistence type="predicted"/>
<keyword evidence="1" id="KW-0812">Transmembrane</keyword>
<keyword evidence="1" id="KW-0472">Membrane</keyword>
<feature type="transmembrane region" description="Helical" evidence="1">
    <location>
        <begin position="86"/>
        <end position="110"/>
    </location>
</feature>
<feature type="transmembrane region" description="Helical" evidence="1">
    <location>
        <begin position="47"/>
        <end position="66"/>
    </location>
</feature>
<accession>A0A936N9N5</accession>
<evidence type="ECO:0000313" key="3">
    <source>
        <dbReference type="Proteomes" id="UP000727993"/>
    </source>
</evidence>
<keyword evidence="1" id="KW-1133">Transmembrane helix</keyword>
<sequence>MLLLYSLTKMLVWFFVAGYCIYVLYSFYYLGSDVLMHLSPLPQRRVLLAKAAVLGAYLYVLFLIALPVDVVQLGDARHGNLLIVVMYYLGAKAISIVSYLSLCMVAVWLAKRFRNRVLSVAAMALTLGVVTIVLGVLLFALVSSPGWQWSIGVSDMPDSVNQYSSLLPITVASIDPRPLDATFSFGSFAPNVLLLLVSCIFWAFLVPRFKFDFYPR</sequence>
<dbReference type="AlphaFoldDB" id="A0A936N9N5"/>
<protein>
    <submittedName>
        <fullName evidence="2">Uncharacterized protein</fullName>
    </submittedName>
</protein>
<comment type="caution">
    <text evidence="2">The sequence shown here is derived from an EMBL/GenBank/DDBJ whole genome shotgun (WGS) entry which is preliminary data.</text>
</comment>
<dbReference type="EMBL" id="JADJZA010000001">
    <property type="protein sequence ID" value="MBK9296207.1"/>
    <property type="molecule type" value="Genomic_DNA"/>
</dbReference>
<feature type="transmembrane region" description="Helical" evidence="1">
    <location>
        <begin position="12"/>
        <end position="35"/>
    </location>
</feature>
<evidence type="ECO:0000256" key="1">
    <source>
        <dbReference type="SAM" id="Phobius"/>
    </source>
</evidence>
<evidence type="ECO:0000313" key="2">
    <source>
        <dbReference type="EMBL" id="MBK9296207.1"/>
    </source>
</evidence>